<protein>
    <submittedName>
        <fullName evidence="1">Uncharacterized protein</fullName>
    </submittedName>
</protein>
<dbReference type="KEGG" id="vg:19687005"/>
<accession>A0A060AHC7</accession>
<keyword evidence="2" id="KW-1185">Reference proteome</keyword>
<gene>
    <name evidence="1" type="ORF">CR8_254</name>
</gene>
<dbReference type="GeneID" id="19687005"/>
<evidence type="ECO:0000313" key="1">
    <source>
        <dbReference type="EMBL" id="AIA64784.1"/>
    </source>
</evidence>
<proteinExistence type="predicted"/>
<dbReference type="Proteomes" id="UP000026984">
    <property type="component" value="Segment"/>
</dbReference>
<organism evidence="1 2">
    <name type="scientific">Cronobacter phage CR8</name>
    <dbReference type="NCBI Taxonomy" id="1327934"/>
    <lineage>
        <taxon>Viruses</taxon>
        <taxon>Duplodnaviria</taxon>
        <taxon>Heunggongvirae</taxon>
        <taxon>Uroviricota</taxon>
        <taxon>Caudoviricetes</taxon>
        <taxon>Vequintavirinae</taxon>
        <taxon>Certrevirus</taxon>
        <taxon>Certrevirus CR8</taxon>
    </lineage>
</organism>
<dbReference type="EMBL" id="KC954774">
    <property type="protein sequence ID" value="AIA64784.1"/>
    <property type="molecule type" value="Genomic_DNA"/>
</dbReference>
<reference evidence="1 2" key="1">
    <citation type="submission" date="2013-04" db="EMBL/GenBank/DDBJ databases">
        <title>Complete Genome Sequence of Cronobacter sakazakii Bacteriophage CR8.</title>
        <authorList>
            <person name="Kim Y."/>
            <person name="Shin H."/>
            <person name="Ryu S."/>
        </authorList>
    </citation>
    <scope>NUCLEOTIDE SEQUENCE [LARGE SCALE GENOMIC DNA]</scope>
</reference>
<name>A0A060AHC7_9CAUD</name>
<evidence type="ECO:0000313" key="2">
    <source>
        <dbReference type="Proteomes" id="UP000026984"/>
    </source>
</evidence>
<sequence length="66" mass="7071">MCGNCSDGSYPYYGVGPHICFYKIPGAVIGQSITLSTAPPNYVEDSDCPGLGVWYCPECRAGMKET</sequence>
<dbReference type="RefSeq" id="YP_009042491.1">
    <property type="nucleotide sequence ID" value="NC_024354.1"/>
</dbReference>